<evidence type="ECO:0000313" key="4">
    <source>
        <dbReference type="Proteomes" id="UP000195913"/>
    </source>
</evidence>
<evidence type="ECO:0000259" key="2">
    <source>
        <dbReference type="Pfam" id="PF01936"/>
    </source>
</evidence>
<dbReference type="Pfam" id="PF01936">
    <property type="entry name" value="NYN"/>
    <property type="match status" value="1"/>
</dbReference>
<reference evidence="3 4" key="1">
    <citation type="submission" date="2017-02" db="EMBL/GenBank/DDBJ databases">
        <authorList>
            <person name="Peterson S.W."/>
        </authorList>
    </citation>
    <scope>NUCLEOTIDE SEQUENCE [LARGE SCALE GENOMIC DNA]</scope>
    <source>
        <strain evidence="3 4">B Ar 00.02</strain>
    </source>
</reference>
<name>A0A1R4FK24_9MICC</name>
<evidence type="ECO:0000313" key="3">
    <source>
        <dbReference type="EMBL" id="SJM56229.1"/>
    </source>
</evidence>
<dbReference type="Proteomes" id="UP000195913">
    <property type="component" value="Unassembled WGS sequence"/>
</dbReference>
<gene>
    <name evidence="3" type="ORF">FM101_04330</name>
</gene>
<feature type="region of interest" description="Disordered" evidence="1">
    <location>
        <begin position="186"/>
        <end position="240"/>
    </location>
</feature>
<evidence type="ECO:0000256" key="1">
    <source>
        <dbReference type="SAM" id="MobiDB-lite"/>
    </source>
</evidence>
<dbReference type="Gene3D" id="3.40.50.1010">
    <property type="entry name" value="5'-nuclease"/>
    <property type="match status" value="1"/>
</dbReference>
<dbReference type="InterPro" id="IPR021139">
    <property type="entry name" value="NYN"/>
</dbReference>
<keyword evidence="4" id="KW-1185">Reference proteome</keyword>
<accession>A0A1R4FK24</accession>
<proteinExistence type="predicted"/>
<dbReference type="AlphaFoldDB" id="A0A1R4FK24"/>
<dbReference type="EMBL" id="FUHW01000020">
    <property type="protein sequence ID" value="SJM56229.1"/>
    <property type="molecule type" value="Genomic_DNA"/>
</dbReference>
<organism evidence="3 4">
    <name type="scientific">Arthrobacter rhombi</name>
    <dbReference type="NCBI Taxonomy" id="71253"/>
    <lineage>
        <taxon>Bacteria</taxon>
        <taxon>Bacillati</taxon>
        <taxon>Actinomycetota</taxon>
        <taxon>Actinomycetes</taxon>
        <taxon>Micrococcales</taxon>
        <taxon>Micrococcaceae</taxon>
        <taxon>Arthrobacter</taxon>
    </lineage>
</organism>
<sequence>MTTQSAIFVDAGFLLAIGGQHTVGTSLRSAFRVDYERLVEGIAAIAREDSSLPVLRTYWYDASRDGLFTDHHKRIGMVDGVKVRLGRISYSGEQKGVDLRLALDLVGLARSGAVSVVYLVSGDDDLAEAVEEAQDLGVQVKLIGLRQPETRIGLASVAEHLALCVDGITELPAELLHQTFTRTVTQGSMPGPGVHATSGTTPEGAAGATIPGPEETLPVTTARPEETPARPQRPVPGPSPVRIPTNTGQLPYVPSAGPQLVHSSSKENAALATGGASEASDSALLRAVGEVGASVADNWFVNTTQRELTELQADRPLLPPEIDRVLLKDCAQQIGEWKTDIQVVRRALRASFWDRLDELT</sequence>
<protein>
    <recommendedName>
        <fullName evidence="2">NYN domain-containing protein</fullName>
    </recommendedName>
</protein>
<feature type="domain" description="NYN" evidence="2">
    <location>
        <begin position="6"/>
        <end position="158"/>
    </location>
</feature>
<dbReference type="RefSeq" id="WP_086995949.1">
    <property type="nucleotide sequence ID" value="NZ_FUHW01000020.1"/>
</dbReference>
<feature type="compositionally biased region" description="Pro residues" evidence="1">
    <location>
        <begin position="231"/>
        <end position="240"/>
    </location>
</feature>
<dbReference type="GO" id="GO:0004540">
    <property type="term" value="F:RNA nuclease activity"/>
    <property type="evidence" value="ECO:0007669"/>
    <property type="project" value="InterPro"/>
</dbReference>